<dbReference type="InterPro" id="IPR013785">
    <property type="entry name" value="Aldolase_TIM"/>
</dbReference>
<evidence type="ECO:0000313" key="3">
    <source>
        <dbReference type="EMBL" id="VDM69730.1"/>
    </source>
</evidence>
<dbReference type="AlphaFoldDB" id="A0A3P7IA70"/>
<reference evidence="3 4" key="1">
    <citation type="submission" date="2018-11" db="EMBL/GenBank/DDBJ databases">
        <authorList>
            <consortium name="Pathogen Informatics"/>
        </authorList>
    </citation>
    <scope>NUCLEOTIDE SEQUENCE [LARGE SCALE GENOMIC DNA]</scope>
</reference>
<sequence length="83" mass="8979">MKVGCAIKPKTPVDKVLPFADKIDMALVMTVEPGFGGQKFMGDMMDKVRTLRKAYPSLNIQVDGGISPKNIKVSDSHGSPRST</sequence>
<dbReference type="Proteomes" id="UP000270094">
    <property type="component" value="Unassembled WGS sequence"/>
</dbReference>
<dbReference type="SUPFAM" id="SSF51366">
    <property type="entry name" value="Ribulose-phoshate binding barrel"/>
    <property type="match status" value="1"/>
</dbReference>
<name>A0A3P7IA70_STRVU</name>
<dbReference type="GO" id="GO:0016857">
    <property type="term" value="F:racemase and epimerase activity, acting on carbohydrates and derivatives"/>
    <property type="evidence" value="ECO:0007669"/>
    <property type="project" value="InterPro"/>
</dbReference>
<gene>
    <name evidence="3" type="ORF">SVUK_LOCUS4728</name>
</gene>
<dbReference type="Gene3D" id="3.20.20.70">
    <property type="entry name" value="Aldolase class I"/>
    <property type="match status" value="1"/>
</dbReference>
<evidence type="ECO:0000256" key="1">
    <source>
        <dbReference type="ARBA" id="ARBA00022723"/>
    </source>
</evidence>
<dbReference type="Pfam" id="PF00834">
    <property type="entry name" value="Ribul_P_3_epim"/>
    <property type="match status" value="1"/>
</dbReference>
<dbReference type="InterPro" id="IPR000056">
    <property type="entry name" value="Ribul_P_3_epim-like"/>
</dbReference>
<dbReference type="PROSITE" id="PS01086">
    <property type="entry name" value="RIBUL_P_3_EPIMER_2"/>
    <property type="match status" value="1"/>
</dbReference>
<dbReference type="InterPro" id="IPR011060">
    <property type="entry name" value="RibuloseP-bd_barrel"/>
</dbReference>
<protein>
    <recommendedName>
        <fullName evidence="5">Ribulose-phosphate 3-epimerase</fullName>
    </recommendedName>
</protein>
<dbReference type="OrthoDB" id="1927044at2759"/>
<dbReference type="GO" id="GO:0046872">
    <property type="term" value="F:metal ion binding"/>
    <property type="evidence" value="ECO:0007669"/>
    <property type="project" value="UniProtKB-KW"/>
</dbReference>
<evidence type="ECO:0000313" key="4">
    <source>
        <dbReference type="Proteomes" id="UP000270094"/>
    </source>
</evidence>
<proteinExistence type="predicted"/>
<keyword evidence="4" id="KW-1185">Reference proteome</keyword>
<dbReference type="PANTHER" id="PTHR11749">
    <property type="entry name" value="RIBULOSE-5-PHOSPHATE-3-EPIMERASE"/>
    <property type="match status" value="1"/>
</dbReference>
<organism evidence="3 4">
    <name type="scientific">Strongylus vulgaris</name>
    <name type="common">Blood worm</name>
    <dbReference type="NCBI Taxonomy" id="40348"/>
    <lineage>
        <taxon>Eukaryota</taxon>
        <taxon>Metazoa</taxon>
        <taxon>Ecdysozoa</taxon>
        <taxon>Nematoda</taxon>
        <taxon>Chromadorea</taxon>
        <taxon>Rhabditida</taxon>
        <taxon>Rhabditina</taxon>
        <taxon>Rhabditomorpha</taxon>
        <taxon>Strongyloidea</taxon>
        <taxon>Strongylidae</taxon>
        <taxon>Strongylus</taxon>
    </lineage>
</organism>
<accession>A0A3P7IA70</accession>
<evidence type="ECO:0008006" key="5">
    <source>
        <dbReference type="Google" id="ProtNLM"/>
    </source>
</evidence>
<evidence type="ECO:0000256" key="2">
    <source>
        <dbReference type="ARBA" id="ARBA00023235"/>
    </source>
</evidence>
<keyword evidence="1" id="KW-0479">Metal-binding</keyword>
<keyword evidence="2" id="KW-0413">Isomerase</keyword>
<dbReference type="GO" id="GO:0005975">
    <property type="term" value="P:carbohydrate metabolic process"/>
    <property type="evidence" value="ECO:0007669"/>
    <property type="project" value="InterPro"/>
</dbReference>
<dbReference type="EMBL" id="UYYB01013342">
    <property type="protein sequence ID" value="VDM69730.1"/>
    <property type="molecule type" value="Genomic_DNA"/>
</dbReference>